<dbReference type="GO" id="GO:0005829">
    <property type="term" value="C:cytosol"/>
    <property type="evidence" value="ECO:0007669"/>
    <property type="project" value="TreeGrafter"/>
</dbReference>
<dbReference type="InterPro" id="IPR006680">
    <property type="entry name" value="Amidohydro-rel"/>
</dbReference>
<dbReference type="PIRSF" id="PIRSF001237">
    <property type="entry name" value="DHOdimr"/>
    <property type="match status" value="1"/>
</dbReference>
<feature type="binding site" evidence="9">
    <location>
        <position position="251"/>
    </location>
    <ligand>
        <name>Zn(2+)</name>
        <dbReference type="ChEBI" id="CHEBI:29105"/>
        <label>1</label>
    </ligand>
</feature>
<feature type="binding site" evidence="9">
    <location>
        <begin position="15"/>
        <end position="17"/>
    </location>
    <ligand>
        <name>substrate</name>
    </ligand>
</feature>
<feature type="binding site" evidence="9">
    <location>
        <position position="267"/>
    </location>
    <ligand>
        <name>substrate</name>
    </ligand>
</feature>
<feature type="binding site" evidence="9">
    <location>
        <position position="255"/>
    </location>
    <ligand>
        <name>substrate</name>
    </ligand>
</feature>
<dbReference type="PANTHER" id="PTHR43137">
    <property type="entry name" value="DIHYDROOROTASE"/>
    <property type="match status" value="1"/>
</dbReference>
<dbReference type="InterPro" id="IPR032466">
    <property type="entry name" value="Metal_Hydrolase"/>
</dbReference>
<evidence type="ECO:0000256" key="10">
    <source>
        <dbReference type="RuleBase" id="RU003440"/>
    </source>
</evidence>
<dbReference type="Proteomes" id="UP000266796">
    <property type="component" value="Chromosome"/>
</dbReference>
<dbReference type="AlphaFoldDB" id="A0A3S7JAG8"/>
<dbReference type="Pfam" id="PF01979">
    <property type="entry name" value="Amidohydro_1"/>
    <property type="match status" value="1"/>
</dbReference>
<dbReference type="GO" id="GO:0008270">
    <property type="term" value="F:zinc ion binding"/>
    <property type="evidence" value="ECO:0007669"/>
    <property type="project" value="UniProtKB-UniRule"/>
</dbReference>
<dbReference type="UniPathway" id="UPA00070">
    <property type="reaction ID" value="UER00117"/>
</dbReference>
<dbReference type="PANTHER" id="PTHR43137:SF1">
    <property type="entry name" value="DIHYDROOROTASE"/>
    <property type="match status" value="1"/>
</dbReference>
<evidence type="ECO:0000256" key="4">
    <source>
        <dbReference type="ARBA" id="ARBA00012860"/>
    </source>
</evidence>
<name>A0A3S7JAG8_9PROT</name>
<protein>
    <recommendedName>
        <fullName evidence="4 9">Dihydroorotase</fullName>
        <shortName evidence="9">DHOase</shortName>
        <ecNumber evidence="4 9">3.5.2.3</ecNumber>
    </recommendedName>
</protein>
<accession>A0A3S7JAG8</accession>
<dbReference type="CDD" id="cd01294">
    <property type="entry name" value="DHOase"/>
    <property type="match status" value="1"/>
</dbReference>
<dbReference type="NCBIfam" id="TIGR00856">
    <property type="entry name" value="pyrC_dimer"/>
    <property type="match status" value="1"/>
</dbReference>
<dbReference type="GO" id="GO:0044205">
    <property type="term" value="P:'de novo' UMP biosynthetic process"/>
    <property type="evidence" value="ECO:0007669"/>
    <property type="project" value="UniProtKB-UniRule"/>
</dbReference>
<evidence type="ECO:0000256" key="5">
    <source>
        <dbReference type="ARBA" id="ARBA00022723"/>
    </source>
</evidence>
<comment type="catalytic activity">
    <reaction evidence="9 10">
        <text>(S)-dihydroorotate + H2O = N-carbamoyl-L-aspartate + H(+)</text>
        <dbReference type="Rhea" id="RHEA:24296"/>
        <dbReference type="ChEBI" id="CHEBI:15377"/>
        <dbReference type="ChEBI" id="CHEBI:15378"/>
        <dbReference type="ChEBI" id="CHEBI:30864"/>
        <dbReference type="ChEBI" id="CHEBI:32814"/>
        <dbReference type="EC" id="3.5.2.3"/>
    </reaction>
</comment>
<dbReference type="SUPFAM" id="SSF51556">
    <property type="entry name" value="Metallo-dependent hydrolases"/>
    <property type="match status" value="1"/>
</dbReference>
<dbReference type="Gene3D" id="3.20.20.140">
    <property type="entry name" value="Metal-dependent hydrolases"/>
    <property type="match status" value="1"/>
</dbReference>
<feature type="binding site" evidence="9">
    <location>
        <position position="13"/>
    </location>
    <ligand>
        <name>Zn(2+)</name>
        <dbReference type="ChEBI" id="CHEBI:29105"/>
        <label>1</label>
    </ligand>
</feature>
<feature type="active site" evidence="9">
    <location>
        <position position="251"/>
    </location>
</feature>
<evidence type="ECO:0000256" key="6">
    <source>
        <dbReference type="ARBA" id="ARBA00022801"/>
    </source>
</evidence>
<dbReference type="InterPro" id="IPR002195">
    <property type="entry name" value="Dihydroorotase_CS"/>
</dbReference>
<sequence>MQKITITKPDDWHVHLRDDFILEGVVKDSLKNFSRILVMPNLVNPIKNTQDAINYKTRIINAIKKLKIHNYFEPLMSIYLTDNTSEKDIELAFRSGVIFGVKLYPFRSTTNSFDGVTDLFGKCSLVLYKMEELGIPLLIHGEVFNKTVDIFDRELIFIENIAIPLKEKFPKLKIVLEHISTKDAVEYVKSAKDPIAATITPQHLFYNRNIIFNHGLNPHFYCLPILKREKHRLALIEAATINNTKFFIGTDSAPHSKENKENESGCAGCYSACYAVEMYATIFDRVGCIDKLEQFISFNGPNFYGLPYNSTKINLIKQSHIIPKKLNRNIEIVPLGAGELLDWKLVE</sequence>
<keyword evidence="13" id="KW-1185">Reference proteome</keyword>
<dbReference type="PROSITE" id="PS00483">
    <property type="entry name" value="DIHYDROOROTASE_2"/>
    <property type="match status" value="1"/>
</dbReference>
<evidence type="ECO:0000256" key="7">
    <source>
        <dbReference type="ARBA" id="ARBA00022833"/>
    </source>
</evidence>
<evidence type="ECO:0000256" key="3">
    <source>
        <dbReference type="ARBA" id="ARBA00005631"/>
    </source>
</evidence>
<comment type="pathway">
    <text evidence="2 9 10">Pyrimidine metabolism; UMP biosynthesis via de novo pathway; (S)-dihydroorotate from bicarbonate: step 3/3.</text>
</comment>
<dbReference type="HAMAP" id="MF_00219">
    <property type="entry name" value="PyrC_classII"/>
    <property type="match status" value="1"/>
</dbReference>
<feature type="binding site" evidence="9">
    <location>
        <position position="178"/>
    </location>
    <ligand>
        <name>Zn(2+)</name>
        <dbReference type="ChEBI" id="CHEBI:29105"/>
        <label>2</label>
    </ligand>
</feature>
<feature type="binding site" description="via carbamate group" evidence="9">
    <location>
        <position position="102"/>
    </location>
    <ligand>
        <name>Zn(2+)</name>
        <dbReference type="ChEBI" id="CHEBI:29105"/>
        <label>2</label>
    </ligand>
</feature>
<feature type="binding site" evidence="9">
    <location>
        <position position="15"/>
    </location>
    <ligand>
        <name>Zn(2+)</name>
        <dbReference type="ChEBI" id="CHEBI:29105"/>
        <label>1</label>
    </ligand>
</feature>
<feature type="binding site" description="via carbamate group" evidence="9">
    <location>
        <position position="102"/>
    </location>
    <ligand>
        <name>Zn(2+)</name>
        <dbReference type="ChEBI" id="CHEBI:29105"/>
        <label>1</label>
    </ligand>
</feature>
<feature type="modified residue" description="N6-carboxylysine" evidence="9">
    <location>
        <position position="102"/>
    </location>
</feature>
<feature type="binding site" evidence="9">
    <location>
        <position position="140"/>
    </location>
    <ligand>
        <name>substrate</name>
    </ligand>
</feature>
<dbReference type="EC" id="3.5.2.3" evidence="4 9"/>
<keyword evidence="7 9" id="KW-0862">Zinc</keyword>
<evidence type="ECO:0000313" key="12">
    <source>
        <dbReference type="EMBL" id="AWD32664.1"/>
    </source>
</evidence>
<keyword evidence="5 9" id="KW-0479">Metal-binding</keyword>
<dbReference type="OrthoDB" id="9808095at2"/>
<comment type="function">
    <text evidence="1 9">Catalyzes the reversible cyclization of carbamoyl aspartate to dihydroorotate.</text>
</comment>
<evidence type="ECO:0000256" key="2">
    <source>
        <dbReference type="ARBA" id="ARBA00004880"/>
    </source>
</evidence>
<reference evidence="12 13" key="1">
    <citation type="journal article" date="2018" name="Parasitology">
        <title>The reduced genome of Candidatus Kinetoplastibacterium sorsogonicusi, the endosymbiont of Kentomonas sorsogonicus (Trypanosomatidae): loss of the haem-synthesis pathway.</title>
        <authorList>
            <person name="Silva F.M."/>
            <person name="Kostygov A.Y."/>
            <person name="Spodareva V.V."/>
            <person name="Butenko A."/>
            <person name="Tossou R."/>
            <person name="Lukes J."/>
            <person name="Yurchenko V."/>
            <person name="Alves J.M.P."/>
        </authorList>
    </citation>
    <scope>NUCLEOTIDE SEQUENCE [LARGE SCALE GENOMIC DNA]</scope>
    <source>
        <strain evidence="12 13">MF-08</strain>
    </source>
</reference>
<keyword evidence="8 9" id="KW-0665">Pyrimidine biosynthesis</keyword>
<evidence type="ECO:0000313" key="13">
    <source>
        <dbReference type="Proteomes" id="UP000266796"/>
    </source>
</evidence>
<comment type="similarity">
    <text evidence="3 9 10">Belongs to the metallo-dependent hydrolases superfamily. DHOase family. Class II DHOase subfamily.</text>
</comment>
<comment type="subunit">
    <text evidence="9">Homodimer.</text>
</comment>
<evidence type="ECO:0000256" key="1">
    <source>
        <dbReference type="ARBA" id="ARBA00002368"/>
    </source>
</evidence>
<feature type="binding site" evidence="9">
    <location>
        <position position="223"/>
    </location>
    <ligand>
        <name>substrate</name>
    </ligand>
</feature>
<feature type="domain" description="Amidohydrolase-related" evidence="11">
    <location>
        <begin position="11"/>
        <end position="317"/>
    </location>
</feature>
<proteinExistence type="inferred from homology"/>
<evidence type="ECO:0000256" key="8">
    <source>
        <dbReference type="ARBA" id="ARBA00022975"/>
    </source>
</evidence>
<dbReference type="EMBL" id="CP025628">
    <property type="protein sequence ID" value="AWD32664.1"/>
    <property type="molecule type" value="Genomic_DNA"/>
</dbReference>
<feature type="binding site" evidence="9">
    <location>
        <position position="140"/>
    </location>
    <ligand>
        <name>Zn(2+)</name>
        <dbReference type="ChEBI" id="CHEBI:29105"/>
        <label>2</label>
    </ligand>
</feature>
<comment type="cofactor">
    <cofactor evidence="9 10">
        <name>Zn(2+)</name>
        <dbReference type="ChEBI" id="CHEBI:29105"/>
    </cofactor>
    <text evidence="9 10">Binds 2 Zn(2+) ions per subunit.</text>
</comment>
<dbReference type="GO" id="GO:0006207">
    <property type="term" value="P:'de novo' pyrimidine nucleobase biosynthetic process"/>
    <property type="evidence" value="ECO:0007669"/>
    <property type="project" value="TreeGrafter"/>
</dbReference>
<dbReference type="KEGG" id="kso:CKSOR_00558"/>
<dbReference type="GO" id="GO:0004151">
    <property type="term" value="F:dihydroorotase activity"/>
    <property type="evidence" value="ECO:0007669"/>
    <property type="project" value="UniProtKB-UniRule"/>
</dbReference>
<keyword evidence="6 9" id="KW-0378">Hydrolase</keyword>
<feature type="binding site" evidence="9">
    <location>
        <position position="41"/>
    </location>
    <ligand>
        <name>substrate</name>
    </ligand>
</feature>
<gene>
    <name evidence="9 12" type="primary">pyrC</name>
    <name evidence="12" type="ORF">CKSOR_00558</name>
</gene>
<evidence type="ECO:0000259" key="11">
    <source>
        <dbReference type="Pfam" id="PF01979"/>
    </source>
</evidence>
<evidence type="ECO:0000256" key="9">
    <source>
        <dbReference type="HAMAP-Rule" id="MF_00219"/>
    </source>
</evidence>
<organism evidence="12 13">
    <name type="scientific">Candidatus Kinetoplastidibacterium kentomonadis</name>
    <dbReference type="NCBI Taxonomy" id="1576550"/>
    <lineage>
        <taxon>Bacteria</taxon>
        <taxon>Pseudomonadati</taxon>
        <taxon>Pseudomonadota</taxon>
        <taxon>Betaproteobacteria</taxon>
        <taxon>Candidatus Kinetoplastidibacterium</taxon>
    </lineage>
</organism>
<dbReference type="RefSeq" id="WP_108674064.1">
    <property type="nucleotide sequence ID" value="NZ_CP025628.1"/>
</dbReference>
<dbReference type="InterPro" id="IPR004721">
    <property type="entry name" value="DHOdimr"/>
</dbReference>